<proteinExistence type="predicted"/>
<evidence type="ECO:0000313" key="1">
    <source>
        <dbReference type="EMBL" id="KIM60383.1"/>
    </source>
</evidence>
<dbReference type="AlphaFoldDB" id="A0A0C2ZF90"/>
<accession>A0A0C2ZF90</accession>
<dbReference type="InParanoid" id="A0A0C2ZF90"/>
<name>A0A0C2ZF90_9AGAM</name>
<dbReference type="EMBL" id="KN822062">
    <property type="protein sequence ID" value="KIM60383.1"/>
    <property type="molecule type" value="Genomic_DNA"/>
</dbReference>
<dbReference type="Proteomes" id="UP000053989">
    <property type="component" value="Unassembled WGS sequence"/>
</dbReference>
<dbReference type="HOGENOM" id="CLU_2062860_0_0_1"/>
<gene>
    <name evidence="1" type="ORF">SCLCIDRAFT_1216839</name>
</gene>
<evidence type="ECO:0000313" key="2">
    <source>
        <dbReference type="Proteomes" id="UP000053989"/>
    </source>
</evidence>
<reference evidence="2" key="2">
    <citation type="submission" date="2015-01" db="EMBL/GenBank/DDBJ databases">
        <title>Evolutionary Origins and Diversification of the Mycorrhizal Mutualists.</title>
        <authorList>
            <consortium name="DOE Joint Genome Institute"/>
            <consortium name="Mycorrhizal Genomics Consortium"/>
            <person name="Kohler A."/>
            <person name="Kuo A."/>
            <person name="Nagy L.G."/>
            <person name="Floudas D."/>
            <person name="Copeland A."/>
            <person name="Barry K.W."/>
            <person name="Cichocki N."/>
            <person name="Veneault-Fourrey C."/>
            <person name="LaButti K."/>
            <person name="Lindquist E.A."/>
            <person name="Lipzen A."/>
            <person name="Lundell T."/>
            <person name="Morin E."/>
            <person name="Murat C."/>
            <person name="Riley R."/>
            <person name="Ohm R."/>
            <person name="Sun H."/>
            <person name="Tunlid A."/>
            <person name="Henrissat B."/>
            <person name="Grigoriev I.V."/>
            <person name="Hibbett D.S."/>
            <person name="Martin F."/>
        </authorList>
    </citation>
    <scope>NUCLEOTIDE SEQUENCE [LARGE SCALE GENOMIC DNA]</scope>
    <source>
        <strain evidence="2">Foug A</strain>
    </source>
</reference>
<protein>
    <submittedName>
        <fullName evidence="1">Uncharacterized protein</fullName>
    </submittedName>
</protein>
<reference evidence="1 2" key="1">
    <citation type="submission" date="2014-04" db="EMBL/GenBank/DDBJ databases">
        <authorList>
            <consortium name="DOE Joint Genome Institute"/>
            <person name="Kuo A."/>
            <person name="Kohler A."/>
            <person name="Nagy L.G."/>
            <person name="Floudas D."/>
            <person name="Copeland A."/>
            <person name="Barry K.W."/>
            <person name="Cichocki N."/>
            <person name="Veneault-Fourrey C."/>
            <person name="LaButti K."/>
            <person name="Lindquist E.A."/>
            <person name="Lipzen A."/>
            <person name="Lundell T."/>
            <person name="Morin E."/>
            <person name="Murat C."/>
            <person name="Sun H."/>
            <person name="Tunlid A."/>
            <person name="Henrissat B."/>
            <person name="Grigoriev I.V."/>
            <person name="Hibbett D.S."/>
            <person name="Martin F."/>
            <person name="Nordberg H.P."/>
            <person name="Cantor M.N."/>
            <person name="Hua S.X."/>
        </authorList>
    </citation>
    <scope>NUCLEOTIDE SEQUENCE [LARGE SCALE GENOMIC DNA]</scope>
    <source>
        <strain evidence="1 2">Foug A</strain>
    </source>
</reference>
<sequence>MINESLPCEEVTWSGHCSPYEGVQIRPVWPTTLLGRCISSLIALDRNQVDNSADPMLRFSAHILYCRCLRGVVMVHCKLTSLEEVPNSPGTGLRPCRVTCTSLGPCSLIVTTSLPQLQG</sequence>
<organism evidence="1 2">
    <name type="scientific">Scleroderma citrinum Foug A</name>
    <dbReference type="NCBI Taxonomy" id="1036808"/>
    <lineage>
        <taxon>Eukaryota</taxon>
        <taxon>Fungi</taxon>
        <taxon>Dikarya</taxon>
        <taxon>Basidiomycota</taxon>
        <taxon>Agaricomycotina</taxon>
        <taxon>Agaricomycetes</taxon>
        <taxon>Agaricomycetidae</taxon>
        <taxon>Boletales</taxon>
        <taxon>Sclerodermatineae</taxon>
        <taxon>Sclerodermataceae</taxon>
        <taxon>Scleroderma</taxon>
    </lineage>
</organism>
<keyword evidence="2" id="KW-1185">Reference proteome</keyword>